<evidence type="ECO:0000313" key="1">
    <source>
        <dbReference type="EMBL" id="AWW30206.1"/>
    </source>
</evidence>
<reference evidence="1 2" key="1">
    <citation type="submission" date="2018-06" db="EMBL/GenBank/DDBJ databases">
        <title>Echinicola strongylocentroti sp. nov., isolated from a sea urchin Strongylocentrotus intermedius.</title>
        <authorList>
            <person name="Bae S.S."/>
        </authorList>
    </citation>
    <scope>NUCLEOTIDE SEQUENCE [LARGE SCALE GENOMIC DNA]</scope>
    <source>
        <strain evidence="1 2">MEBiC08714</strain>
    </source>
</reference>
<accession>A0A2Z4II24</accession>
<proteinExistence type="predicted"/>
<name>A0A2Z4II24_9BACT</name>
<gene>
    <name evidence="1" type="ORF">DN752_08755</name>
</gene>
<dbReference type="Proteomes" id="UP000248688">
    <property type="component" value="Chromosome"/>
</dbReference>
<dbReference type="EMBL" id="CP030041">
    <property type="protein sequence ID" value="AWW30206.1"/>
    <property type="molecule type" value="Genomic_DNA"/>
</dbReference>
<evidence type="ECO:0000313" key="2">
    <source>
        <dbReference type="Proteomes" id="UP000248688"/>
    </source>
</evidence>
<sequence length="117" mass="13600">MLDPATIDGYRKADIYIFELDEKEDEQVIQEEGLFIEPDAESGHSYMLHINNIGKSNMVSENTYQYYLRLSPDDVDTLKVEHMQNECSQSNKAIWYNGELVFDVVTMKEMPIIVTKE</sequence>
<keyword evidence="2" id="KW-1185">Reference proteome</keyword>
<dbReference type="AlphaFoldDB" id="A0A2Z4II24"/>
<dbReference type="OrthoDB" id="999541at2"/>
<protein>
    <submittedName>
        <fullName evidence="1">Uncharacterized protein</fullName>
    </submittedName>
</protein>
<dbReference type="KEGG" id="est:DN752_08755"/>
<organism evidence="1 2">
    <name type="scientific">Echinicola strongylocentroti</name>
    <dbReference type="NCBI Taxonomy" id="1795355"/>
    <lineage>
        <taxon>Bacteria</taxon>
        <taxon>Pseudomonadati</taxon>
        <taxon>Bacteroidota</taxon>
        <taxon>Cytophagia</taxon>
        <taxon>Cytophagales</taxon>
        <taxon>Cyclobacteriaceae</taxon>
        <taxon>Echinicola</taxon>
    </lineage>
</organism>